<dbReference type="AlphaFoldDB" id="A0A286GL37"/>
<evidence type="ECO:0000256" key="4">
    <source>
        <dbReference type="ARBA" id="ARBA00022643"/>
    </source>
</evidence>
<keyword evidence="5" id="KW-0560">Oxidoreductase</keyword>
<dbReference type="RefSeq" id="WP_245913468.1">
    <property type="nucleotide sequence ID" value="NZ_OCNJ01000005.1"/>
</dbReference>
<keyword evidence="8" id="KW-1185">Reference proteome</keyword>
<dbReference type="InterPro" id="IPR029479">
    <property type="entry name" value="Nitroreductase"/>
</dbReference>
<dbReference type="EMBL" id="OCNJ01000005">
    <property type="protein sequence ID" value="SOD96255.1"/>
    <property type="molecule type" value="Genomic_DNA"/>
</dbReference>
<dbReference type="CDD" id="cd02136">
    <property type="entry name" value="PnbA_NfnB-like"/>
    <property type="match status" value="1"/>
</dbReference>
<evidence type="ECO:0000256" key="3">
    <source>
        <dbReference type="ARBA" id="ARBA00022630"/>
    </source>
</evidence>
<dbReference type="Pfam" id="PF00881">
    <property type="entry name" value="Nitroreductase"/>
    <property type="match status" value="1"/>
</dbReference>
<evidence type="ECO:0000313" key="8">
    <source>
        <dbReference type="Proteomes" id="UP000219621"/>
    </source>
</evidence>
<dbReference type="GO" id="GO:0016491">
    <property type="term" value="F:oxidoreductase activity"/>
    <property type="evidence" value="ECO:0007669"/>
    <property type="project" value="UniProtKB-KW"/>
</dbReference>
<dbReference type="InterPro" id="IPR000415">
    <property type="entry name" value="Nitroreductase-like"/>
</dbReference>
<comment type="similarity">
    <text evidence="2">Belongs to the nitroreductase family.</text>
</comment>
<proteinExistence type="inferred from homology"/>
<dbReference type="Proteomes" id="UP000219621">
    <property type="component" value="Unassembled WGS sequence"/>
</dbReference>
<keyword evidence="3" id="KW-0285">Flavoprotein</keyword>
<dbReference type="SUPFAM" id="SSF55469">
    <property type="entry name" value="FMN-dependent nitroreductase-like"/>
    <property type="match status" value="1"/>
</dbReference>
<gene>
    <name evidence="7" type="ORF">SAMN05421508_105234</name>
</gene>
<organism evidence="7 8">
    <name type="scientific">Caenispirillum bisanense</name>
    <dbReference type="NCBI Taxonomy" id="414052"/>
    <lineage>
        <taxon>Bacteria</taxon>
        <taxon>Pseudomonadati</taxon>
        <taxon>Pseudomonadota</taxon>
        <taxon>Alphaproteobacteria</taxon>
        <taxon>Rhodospirillales</taxon>
        <taxon>Novispirillaceae</taxon>
        <taxon>Caenispirillum</taxon>
    </lineage>
</organism>
<accession>A0A286GL37</accession>
<sequence length="241" mass="27312">MTRETELFDGVMTSRRSIRRFLPTPVERRVVEDILRAARHAPSGSNIQPWQVTVLTGAPLAELGDAVVAASREEPEAHEEEWPYYPRTWSEPYLGRRRKVGWDLYALLGVEKGDREGTRRHFERNYRFFGAPVALVFTIDRVMERGSWLDYGMFVQNVMLAARARGLDTCAQGAFGKYHRVVSRVLRLPEDRMLVCAMALGHADPDAPENGLRTVRAEVEDFTEFRGFPAAVALPAVPPLD</sequence>
<reference evidence="7 8" key="1">
    <citation type="submission" date="2017-09" db="EMBL/GenBank/DDBJ databases">
        <authorList>
            <person name="Ehlers B."/>
            <person name="Leendertz F.H."/>
        </authorList>
    </citation>
    <scope>NUCLEOTIDE SEQUENCE [LARGE SCALE GENOMIC DNA]</scope>
    <source>
        <strain evidence="7 8">USBA 140</strain>
    </source>
</reference>
<dbReference type="PANTHER" id="PTHR43673">
    <property type="entry name" value="NAD(P)H NITROREDUCTASE YDGI-RELATED"/>
    <property type="match status" value="1"/>
</dbReference>
<evidence type="ECO:0000256" key="1">
    <source>
        <dbReference type="ARBA" id="ARBA00001917"/>
    </source>
</evidence>
<name>A0A286GL37_9PROT</name>
<feature type="domain" description="Nitroreductase" evidence="6">
    <location>
        <begin position="13"/>
        <end position="202"/>
    </location>
</feature>
<comment type="cofactor">
    <cofactor evidence="1">
        <name>FMN</name>
        <dbReference type="ChEBI" id="CHEBI:58210"/>
    </cofactor>
</comment>
<evidence type="ECO:0000256" key="5">
    <source>
        <dbReference type="ARBA" id="ARBA00023002"/>
    </source>
</evidence>
<evidence type="ECO:0000313" key="7">
    <source>
        <dbReference type="EMBL" id="SOD96255.1"/>
    </source>
</evidence>
<evidence type="ECO:0000256" key="2">
    <source>
        <dbReference type="ARBA" id="ARBA00007118"/>
    </source>
</evidence>
<keyword evidence="4" id="KW-0288">FMN</keyword>
<dbReference type="Gene3D" id="3.40.109.10">
    <property type="entry name" value="NADH Oxidase"/>
    <property type="match status" value="1"/>
</dbReference>
<dbReference type="PANTHER" id="PTHR43673:SF2">
    <property type="entry name" value="NITROREDUCTASE"/>
    <property type="match status" value="1"/>
</dbReference>
<evidence type="ECO:0000259" key="6">
    <source>
        <dbReference type="Pfam" id="PF00881"/>
    </source>
</evidence>
<protein>
    <submittedName>
        <fullName evidence="7">Nitroreductase</fullName>
    </submittedName>
</protein>